<dbReference type="AlphaFoldDB" id="A0AB35U2E3"/>
<reference evidence="1 2" key="1">
    <citation type="submission" date="2022-03" db="EMBL/GenBank/DDBJ databases">
        <title>Novel taxa within the pig intestine.</title>
        <authorList>
            <person name="Wylensek D."/>
            <person name="Bishof K."/>
            <person name="Afrizal A."/>
            <person name="Clavel T."/>
        </authorList>
    </citation>
    <scope>NUCLEOTIDE SEQUENCE [LARGE SCALE GENOMIC DNA]</scope>
    <source>
        <strain evidence="1 2">CLA-KB-P133</strain>
    </source>
</reference>
<protein>
    <submittedName>
        <fullName evidence="1">Uncharacterized protein</fullName>
    </submittedName>
</protein>
<dbReference type="EMBL" id="JALBUR010000007">
    <property type="protein sequence ID" value="MDX8419286.1"/>
    <property type="molecule type" value="Genomic_DNA"/>
</dbReference>
<dbReference type="Proteomes" id="UP001286174">
    <property type="component" value="Unassembled WGS sequence"/>
</dbReference>
<gene>
    <name evidence="1" type="ORF">MOZ60_04160</name>
</gene>
<proteinExistence type="predicted"/>
<name>A0AB35U2E3_9FIRM</name>
<evidence type="ECO:0000313" key="1">
    <source>
        <dbReference type="EMBL" id="MDX8419286.1"/>
    </source>
</evidence>
<organism evidence="1 2">
    <name type="scientific">Grylomicrobium aquisgranensis</name>
    <dbReference type="NCBI Taxonomy" id="2926318"/>
    <lineage>
        <taxon>Bacteria</taxon>
        <taxon>Bacillati</taxon>
        <taxon>Bacillota</taxon>
        <taxon>Erysipelotrichia</taxon>
        <taxon>Erysipelotrichales</taxon>
        <taxon>Erysipelotrichaceae</taxon>
        <taxon>Grylomicrobium</taxon>
    </lineage>
</organism>
<sequence>MRAEELIPYLTKFVTVTLDDFSEVSGYISNPNDFKTLDDSINMVLVNGLQNSQVPISRIIDICEAVREDTTQIPIVQESSDLVSRTNKKKKAAAFNDRLDELLDKSLSDTLEVRLPNGKVIDNSGRDGK</sequence>
<dbReference type="RefSeq" id="WP_108775813.1">
    <property type="nucleotide sequence ID" value="NZ_JALBUR010000007.1"/>
</dbReference>
<accession>A0AB35U2E3</accession>
<keyword evidence="2" id="KW-1185">Reference proteome</keyword>
<evidence type="ECO:0000313" key="2">
    <source>
        <dbReference type="Proteomes" id="UP001286174"/>
    </source>
</evidence>
<comment type="caution">
    <text evidence="1">The sequence shown here is derived from an EMBL/GenBank/DDBJ whole genome shotgun (WGS) entry which is preliminary data.</text>
</comment>